<reference evidence="2" key="1">
    <citation type="submission" date="2023-10" db="EMBL/GenBank/DDBJ databases">
        <title>Genome assembly of Pristionchus species.</title>
        <authorList>
            <person name="Yoshida K."/>
            <person name="Sommer R.J."/>
        </authorList>
    </citation>
    <scope>NUCLEOTIDE SEQUENCE</scope>
    <source>
        <strain evidence="2">RS5133</strain>
    </source>
</reference>
<organism evidence="2 3">
    <name type="scientific">Pristionchus fissidentatus</name>
    <dbReference type="NCBI Taxonomy" id="1538716"/>
    <lineage>
        <taxon>Eukaryota</taxon>
        <taxon>Metazoa</taxon>
        <taxon>Ecdysozoa</taxon>
        <taxon>Nematoda</taxon>
        <taxon>Chromadorea</taxon>
        <taxon>Rhabditida</taxon>
        <taxon>Rhabditina</taxon>
        <taxon>Diplogasteromorpha</taxon>
        <taxon>Diplogasteroidea</taxon>
        <taxon>Neodiplogasteridae</taxon>
        <taxon>Pristionchus</taxon>
    </lineage>
</organism>
<keyword evidence="1" id="KW-0812">Transmembrane</keyword>
<feature type="transmembrane region" description="Helical" evidence="1">
    <location>
        <begin position="98"/>
        <end position="117"/>
    </location>
</feature>
<proteinExistence type="predicted"/>
<feature type="transmembrane region" description="Helical" evidence="1">
    <location>
        <begin position="68"/>
        <end position="91"/>
    </location>
</feature>
<gene>
    <name evidence="2" type="ORF">PFISCL1PPCAC_8480</name>
</gene>
<accession>A0AAV5VG34</accession>
<comment type="caution">
    <text evidence="2">The sequence shown here is derived from an EMBL/GenBank/DDBJ whole genome shotgun (WGS) entry which is preliminary data.</text>
</comment>
<feature type="transmembrane region" description="Helical" evidence="1">
    <location>
        <begin position="34"/>
        <end position="56"/>
    </location>
</feature>
<evidence type="ECO:0008006" key="4">
    <source>
        <dbReference type="Google" id="ProtNLM"/>
    </source>
</evidence>
<dbReference type="AlphaFoldDB" id="A0AAV5VG34"/>
<dbReference type="Proteomes" id="UP001432322">
    <property type="component" value="Unassembled WGS sequence"/>
</dbReference>
<evidence type="ECO:0000313" key="3">
    <source>
        <dbReference type="Proteomes" id="UP001432322"/>
    </source>
</evidence>
<keyword evidence="1" id="KW-0472">Membrane</keyword>
<feature type="transmembrane region" description="Helical" evidence="1">
    <location>
        <begin position="6"/>
        <end position="27"/>
    </location>
</feature>
<feature type="non-terminal residue" evidence="2">
    <location>
        <position position="1"/>
    </location>
</feature>
<dbReference type="EMBL" id="BTSY01000003">
    <property type="protein sequence ID" value="GMT17183.1"/>
    <property type="molecule type" value="Genomic_DNA"/>
</dbReference>
<sequence>IPIFVNTLNLILISFASPHFCMFIRISHKFNHRLIAAFCVPLTLLTLAASGFAYGYSWSTVLPINLLFWHRLCFGLTMFCVVFCAISYFILTILFPTLFVASITSSVILTFIEALVAKSRYHFSVKVHAVLFLLFSGIAGWVLSWSHLGWWLAGAATAVTIEFQCLLACVQRIWEEVTVVL</sequence>
<protein>
    <recommendedName>
        <fullName evidence="4">G protein-coupled receptor</fullName>
    </recommendedName>
</protein>
<keyword evidence="1" id="KW-1133">Transmembrane helix</keyword>
<evidence type="ECO:0000256" key="1">
    <source>
        <dbReference type="SAM" id="Phobius"/>
    </source>
</evidence>
<feature type="transmembrane region" description="Helical" evidence="1">
    <location>
        <begin position="123"/>
        <end position="143"/>
    </location>
</feature>
<keyword evidence="3" id="KW-1185">Reference proteome</keyword>
<name>A0AAV5VG34_9BILA</name>
<evidence type="ECO:0000313" key="2">
    <source>
        <dbReference type="EMBL" id="GMT17183.1"/>
    </source>
</evidence>